<reference evidence="7" key="2">
    <citation type="submission" date="2020-11" db="EMBL/GenBank/DDBJ databases">
        <authorList>
            <person name="McCartney M.A."/>
            <person name="Auch B."/>
            <person name="Kono T."/>
            <person name="Mallez S."/>
            <person name="Becker A."/>
            <person name="Gohl D.M."/>
            <person name="Silverstein K.A.T."/>
            <person name="Koren S."/>
            <person name="Bechman K.B."/>
            <person name="Herman A."/>
            <person name="Abrahante J.E."/>
            <person name="Garbe J."/>
        </authorList>
    </citation>
    <scope>NUCLEOTIDE SEQUENCE</scope>
    <source>
        <strain evidence="7">Duluth1</strain>
        <tissue evidence="7">Whole animal</tissue>
    </source>
</reference>
<feature type="domain" description="Caspase recruitment" evidence="6">
    <location>
        <begin position="46"/>
        <end position="123"/>
    </location>
</feature>
<comment type="caution">
    <text evidence="7">The sequence shown here is derived from an EMBL/GenBank/DDBJ whole genome shotgun (WGS) entry which is preliminary data.</text>
</comment>
<protein>
    <recommendedName>
        <fullName evidence="6">Caspase recruitment domain-containing protein</fullName>
    </recommendedName>
</protein>
<keyword evidence="8" id="KW-1185">Reference proteome</keyword>
<dbReference type="InterPro" id="IPR011029">
    <property type="entry name" value="DEATH-like_dom_sf"/>
</dbReference>
<dbReference type="AlphaFoldDB" id="A0A9D4GGY0"/>
<evidence type="ECO:0000256" key="3">
    <source>
        <dbReference type="ARBA" id="ARBA00022588"/>
    </source>
</evidence>
<proteinExistence type="predicted"/>
<dbReference type="GO" id="GO:0045087">
    <property type="term" value="P:innate immune response"/>
    <property type="evidence" value="ECO:0007669"/>
    <property type="project" value="UniProtKB-KW"/>
</dbReference>
<reference evidence="7" key="1">
    <citation type="journal article" date="2019" name="bioRxiv">
        <title>The Genome of the Zebra Mussel, Dreissena polymorpha: A Resource for Invasive Species Research.</title>
        <authorList>
            <person name="McCartney M.A."/>
            <person name="Auch B."/>
            <person name="Kono T."/>
            <person name="Mallez S."/>
            <person name="Zhang Y."/>
            <person name="Obille A."/>
            <person name="Becker A."/>
            <person name="Abrahante J.E."/>
            <person name="Garbe J."/>
            <person name="Badalamenti J.P."/>
            <person name="Herman A."/>
            <person name="Mangelson H."/>
            <person name="Liachko I."/>
            <person name="Sullivan S."/>
            <person name="Sone E.D."/>
            <person name="Koren S."/>
            <person name="Silverstein K.A.T."/>
            <person name="Beckman K.B."/>
            <person name="Gohl D.M."/>
        </authorList>
    </citation>
    <scope>NUCLEOTIDE SEQUENCE</scope>
    <source>
        <strain evidence="7">Duluth1</strain>
        <tissue evidence="7">Whole animal</tissue>
    </source>
</reference>
<dbReference type="Gene3D" id="1.10.533.10">
    <property type="entry name" value="Death Domain, Fas"/>
    <property type="match status" value="1"/>
</dbReference>
<dbReference type="EMBL" id="JAIWYP010000005">
    <property type="protein sequence ID" value="KAH3816672.1"/>
    <property type="molecule type" value="Genomic_DNA"/>
</dbReference>
<dbReference type="InterPro" id="IPR031964">
    <property type="entry name" value="CARD_dom"/>
</dbReference>
<evidence type="ECO:0000256" key="4">
    <source>
        <dbReference type="ARBA" id="ARBA00022843"/>
    </source>
</evidence>
<keyword evidence="4" id="KW-0832">Ubl conjugation</keyword>
<dbReference type="Proteomes" id="UP000828390">
    <property type="component" value="Unassembled WGS sequence"/>
</dbReference>
<sequence length="125" mass="14922">MFNILYKKRVPAKKWNIFVDAMKESGYDFAESRLINERVEIPEERERVRQLLLLFGPYLEKDINPLLLITGLLACSVIKKEDADKIENTTHKSKAEGMRNLLQRIQCYLEPHEWWQIFLNVLWET</sequence>
<keyword evidence="1" id="KW-1017">Isopeptide bond</keyword>
<dbReference type="GO" id="GO:0005737">
    <property type="term" value="C:cytoplasm"/>
    <property type="evidence" value="ECO:0007669"/>
    <property type="project" value="UniProtKB-ARBA"/>
</dbReference>
<name>A0A9D4GGY0_DREPO</name>
<accession>A0A9D4GGY0</accession>
<evidence type="ECO:0000256" key="1">
    <source>
        <dbReference type="ARBA" id="ARBA00022499"/>
    </source>
</evidence>
<keyword evidence="3" id="KW-0399">Innate immunity</keyword>
<keyword evidence="5" id="KW-0391">Immunity</keyword>
<dbReference type="Pfam" id="PF16739">
    <property type="entry name" value="CARD_2"/>
    <property type="match status" value="1"/>
</dbReference>
<evidence type="ECO:0000256" key="5">
    <source>
        <dbReference type="ARBA" id="ARBA00022859"/>
    </source>
</evidence>
<keyword evidence="2" id="KW-0597">Phosphoprotein</keyword>
<evidence type="ECO:0000313" key="8">
    <source>
        <dbReference type="Proteomes" id="UP000828390"/>
    </source>
</evidence>
<organism evidence="7 8">
    <name type="scientific">Dreissena polymorpha</name>
    <name type="common">Zebra mussel</name>
    <name type="synonym">Mytilus polymorpha</name>
    <dbReference type="NCBI Taxonomy" id="45954"/>
    <lineage>
        <taxon>Eukaryota</taxon>
        <taxon>Metazoa</taxon>
        <taxon>Spiralia</taxon>
        <taxon>Lophotrochozoa</taxon>
        <taxon>Mollusca</taxon>
        <taxon>Bivalvia</taxon>
        <taxon>Autobranchia</taxon>
        <taxon>Heteroconchia</taxon>
        <taxon>Euheterodonta</taxon>
        <taxon>Imparidentia</taxon>
        <taxon>Neoheterodontei</taxon>
        <taxon>Myida</taxon>
        <taxon>Dreissenoidea</taxon>
        <taxon>Dreissenidae</taxon>
        <taxon>Dreissena</taxon>
    </lineage>
</organism>
<gene>
    <name evidence="7" type="ORF">DPMN_118193</name>
</gene>
<evidence type="ECO:0000256" key="2">
    <source>
        <dbReference type="ARBA" id="ARBA00022553"/>
    </source>
</evidence>
<evidence type="ECO:0000313" key="7">
    <source>
        <dbReference type="EMBL" id="KAH3816672.1"/>
    </source>
</evidence>
<evidence type="ECO:0000259" key="6">
    <source>
        <dbReference type="Pfam" id="PF16739"/>
    </source>
</evidence>